<dbReference type="AlphaFoldDB" id="A0AAJ6P7J7"/>
<proteinExistence type="predicted"/>
<keyword evidence="1" id="KW-1133">Transmembrane helix</keyword>
<organism evidence="2 3">
    <name type="scientific">Halotia branconii CENA392</name>
    <dbReference type="NCBI Taxonomy" id="1539056"/>
    <lineage>
        <taxon>Bacteria</taxon>
        <taxon>Bacillati</taxon>
        <taxon>Cyanobacteriota</taxon>
        <taxon>Cyanophyceae</taxon>
        <taxon>Nostocales</taxon>
        <taxon>Nodulariaceae</taxon>
        <taxon>Halotia</taxon>
    </lineage>
</organism>
<dbReference type="KEGG" id="hbq:QI031_18545"/>
<accession>A0AAJ6P7J7</accession>
<evidence type="ECO:0000313" key="3">
    <source>
        <dbReference type="Proteomes" id="UP001223520"/>
    </source>
</evidence>
<feature type="transmembrane region" description="Helical" evidence="1">
    <location>
        <begin position="35"/>
        <end position="54"/>
    </location>
</feature>
<reference evidence="2 3" key="1">
    <citation type="journal article" date="2023" name="Limnol Oceanogr Lett">
        <title>Environmental adaptations by the intertidal Antarctic cyanobacterium Halotia branconii CENA392 as revealed using long-read genome sequencing.</title>
        <authorList>
            <person name="Dextro R.B."/>
            <person name="Delbaje E."/>
            <person name="Freitas P.N.N."/>
            <person name="Geraldes V."/>
            <person name="Pinto E."/>
            <person name="Long P.F."/>
            <person name="Fiore M.F."/>
        </authorList>
    </citation>
    <scope>NUCLEOTIDE SEQUENCE [LARGE SCALE GENOMIC DNA]</scope>
    <source>
        <strain evidence="2 3">CENA392</strain>
    </source>
</reference>
<dbReference type="Proteomes" id="UP001223520">
    <property type="component" value="Chromosome"/>
</dbReference>
<evidence type="ECO:0000256" key="1">
    <source>
        <dbReference type="SAM" id="Phobius"/>
    </source>
</evidence>
<keyword evidence="1" id="KW-0812">Transmembrane</keyword>
<gene>
    <name evidence="2" type="ORF">QI031_18545</name>
</gene>
<protein>
    <submittedName>
        <fullName evidence="2">Uncharacterized protein</fullName>
    </submittedName>
</protein>
<evidence type="ECO:0000313" key="2">
    <source>
        <dbReference type="EMBL" id="WGV23804.1"/>
    </source>
</evidence>
<dbReference type="RefSeq" id="WP_281481134.1">
    <property type="nucleotide sequence ID" value="NZ_CP124543.1"/>
</dbReference>
<sequence length="71" mass="7919">MQTSSPDIPSPNNVEISFNLVAWLSSFHPWKGRNFVSVVSGQLFLLLTTLRLAVVESRLRSIAAQRCTDLC</sequence>
<name>A0AAJ6P7J7_9CYAN</name>
<dbReference type="EMBL" id="CP124543">
    <property type="protein sequence ID" value="WGV23804.1"/>
    <property type="molecule type" value="Genomic_DNA"/>
</dbReference>
<keyword evidence="3" id="KW-1185">Reference proteome</keyword>
<keyword evidence="1" id="KW-0472">Membrane</keyword>